<feature type="region of interest" description="Disordered" evidence="1">
    <location>
        <begin position="65"/>
        <end position="87"/>
    </location>
</feature>
<feature type="compositionally biased region" description="Basic and acidic residues" evidence="1">
    <location>
        <begin position="76"/>
        <end position="87"/>
    </location>
</feature>
<gene>
    <name evidence="2" type="ORF">ACMD2_11048</name>
</gene>
<protein>
    <submittedName>
        <fullName evidence="2">Uncharacterized protein</fullName>
    </submittedName>
</protein>
<evidence type="ECO:0000313" key="3">
    <source>
        <dbReference type="Proteomes" id="UP000092600"/>
    </source>
</evidence>
<proteinExistence type="predicted"/>
<comment type="caution">
    <text evidence="2">The sequence shown here is derived from an EMBL/GenBank/DDBJ whole genome shotgun (WGS) entry which is preliminary data.</text>
</comment>
<dbReference type="AlphaFoldDB" id="A0A199VM50"/>
<dbReference type="EMBL" id="LSRQ01001355">
    <property type="protein sequence ID" value="OAY78154.1"/>
    <property type="molecule type" value="Genomic_DNA"/>
</dbReference>
<reference evidence="2 3" key="1">
    <citation type="journal article" date="2016" name="DNA Res.">
        <title>The draft genome of MD-2 pineapple using hybrid error correction of long reads.</title>
        <authorList>
            <person name="Redwan R.M."/>
            <person name="Saidin A."/>
            <person name="Kumar S.V."/>
        </authorList>
    </citation>
    <scope>NUCLEOTIDE SEQUENCE [LARGE SCALE GENOMIC DNA]</scope>
    <source>
        <strain evidence="3">cv. MD2</strain>
        <tissue evidence="2">Leaf</tissue>
    </source>
</reference>
<organism evidence="2 3">
    <name type="scientific">Ananas comosus</name>
    <name type="common">Pineapple</name>
    <name type="synonym">Ananas ananas</name>
    <dbReference type="NCBI Taxonomy" id="4615"/>
    <lineage>
        <taxon>Eukaryota</taxon>
        <taxon>Viridiplantae</taxon>
        <taxon>Streptophyta</taxon>
        <taxon>Embryophyta</taxon>
        <taxon>Tracheophyta</taxon>
        <taxon>Spermatophyta</taxon>
        <taxon>Magnoliopsida</taxon>
        <taxon>Liliopsida</taxon>
        <taxon>Poales</taxon>
        <taxon>Bromeliaceae</taxon>
        <taxon>Bromelioideae</taxon>
        <taxon>Ananas</taxon>
    </lineage>
</organism>
<accession>A0A199VM50</accession>
<name>A0A199VM50_ANACO</name>
<evidence type="ECO:0000313" key="2">
    <source>
        <dbReference type="EMBL" id="OAY78154.1"/>
    </source>
</evidence>
<sequence length="87" mass="10034">MAQRVDQEHDYSIFKIVLFAETSAGKSIISRALQVVISLLVSQYVDLDLRFESKIPKFFIEPASRSQKRTKGKQRVFMEDSIHNNDS</sequence>
<evidence type="ECO:0000256" key="1">
    <source>
        <dbReference type="SAM" id="MobiDB-lite"/>
    </source>
</evidence>
<dbReference type="Proteomes" id="UP000092600">
    <property type="component" value="Unassembled WGS sequence"/>
</dbReference>